<evidence type="ECO:0000313" key="3">
    <source>
        <dbReference type="Proteomes" id="UP000663844"/>
    </source>
</evidence>
<dbReference type="AlphaFoldDB" id="A0A819KMZ4"/>
<sequence length="226" mass="26280">MSFILPVKHLQQNSNWDCGITCLQMIIDYYHLDLSTFNHLLHTYECNKSTWTIDLLHLLHQSSIQAILHTITIGCSSTYDNVPYYENLIDKDRERVNKLFANEASNVKLGSVEWLDIKRHLIEYRTPCLVLVDANKTECCTCKKTTFDRILDALVPTISSSYQGHYILVIGYIENETNEFIRYVDPAKKDGFCTTTKENFDLARKAFGTDEDVIFCYEKDKIRIEQ</sequence>
<protein>
    <recommendedName>
        <fullName evidence="4">Protein GUCD1</fullName>
    </recommendedName>
</protein>
<reference evidence="2" key="1">
    <citation type="submission" date="2021-02" db="EMBL/GenBank/DDBJ databases">
        <authorList>
            <person name="Nowell W R."/>
        </authorList>
    </citation>
    <scope>NUCLEOTIDE SEQUENCE</scope>
</reference>
<dbReference type="Gene3D" id="3.90.70.10">
    <property type="entry name" value="Cysteine proteinases"/>
    <property type="match status" value="1"/>
</dbReference>
<dbReference type="PANTHER" id="PTHR31400">
    <property type="entry name" value="GUANYLYL CYCLASE DOMAIN CONTAINING PROTEIN 1 GUCD1"/>
    <property type="match status" value="1"/>
</dbReference>
<comment type="caution">
    <text evidence="2">The sequence shown here is derived from an EMBL/GenBank/DDBJ whole genome shotgun (WGS) entry which is preliminary data.</text>
</comment>
<dbReference type="Pfam" id="PF09778">
    <property type="entry name" value="Guanylate_cyc_2"/>
    <property type="match status" value="1"/>
</dbReference>
<proteinExistence type="predicted"/>
<evidence type="ECO:0008006" key="4">
    <source>
        <dbReference type="Google" id="ProtNLM"/>
    </source>
</evidence>
<evidence type="ECO:0000313" key="2">
    <source>
        <dbReference type="EMBL" id="CAF3951750.1"/>
    </source>
</evidence>
<evidence type="ECO:0000313" key="1">
    <source>
        <dbReference type="EMBL" id="CAF1403499.1"/>
    </source>
</evidence>
<dbReference type="Proteomes" id="UP000663845">
    <property type="component" value="Unassembled WGS sequence"/>
</dbReference>
<dbReference type="Proteomes" id="UP000663844">
    <property type="component" value="Unassembled WGS sequence"/>
</dbReference>
<accession>A0A819KMZ4</accession>
<dbReference type="EMBL" id="CAJOAZ010002695">
    <property type="protein sequence ID" value="CAF3951750.1"/>
    <property type="molecule type" value="Genomic_DNA"/>
</dbReference>
<dbReference type="InterPro" id="IPR018616">
    <property type="entry name" value="GUCD1"/>
</dbReference>
<dbReference type="PANTHER" id="PTHR31400:SF1">
    <property type="entry name" value="PROTEIN GUCD1"/>
    <property type="match status" value="1"/>
</dbReference>
<gene>
    <name evidence="1" type="ORF">JYZ213_LOCUS37908</name>
    <name evidence="2" type="ORF">OXD698_LOCUS26729</name>
</gene>
<organism evidence="2 3">
    <name type="scientific">Adineta steineri</name>
    <dbReference type="NCBI Taxonomy" id="433720"/>
    <lineage>
        <taxon>Eukaryota</taxon>
        <taxon>Metazoa</taxon>
        <taxon>Spiralia</taxon>
        <taxon>Gnathifera</taxon>
        <taxon>Rotifera</taxon>
        <taxon>Eurotatoria</taxon>
        <taxon>Bdelloidea</taxon>
        <taxon>Adinetida</taxon>
        <taxon>Adinetidae</taxon>
        <taxon>Adineta</taxon>
    </lineage>
</organism>
<dbReference type="EMBL" id="CAJNOG010001057">
    <property type="protein sequence ID" value="CAF1403499.1"/>
    <property type="molecule type" value="Genomic_DNA"/>
</dbReference>
<name>A0A819KMZ4_9BILA</name>